<dbReference type="InParanoid" id="Q7SFK5"/>
<dbReference type="EMBL" id="CM002236">
    <property type="protein sequence ID" value="EAA35585.1"/>
    <property type="molecule type" value="Genomic_DNA"/>
</dbReference>
<organism evidence="1 2">
    <name type="scientific">Neurospora crassa (strain ATCC 24698 / 74-OR23-1A / CBS 708.71 / DSM 1257 / FGSC 987)</name>
    <dbReference type="NCBI Taxonomy" id="367110"/>
    <lineage>
        <taxon>Eukaryota</taxon>
        <taxon>Fungi</taxon>
        <taxon>Dikarya</taxon>
        <taxon>Ascomycota</taxon>
        <taxon>Pezizomycotina</taxon>
        <taxon>Sordariomycetes</taxon>
        <taxon>Sordariomycetidae</taxon>
        <taxon>Sordariales</taxon>
        <taxon>Sordariaceae</taxon>
        <taxon>Neurospora</taxon>
    </lineage>
</organism>
<protein>
    <submittedName>
        <fullName evidence="1">Uncharacterized protein</fullName>
    </submittedName>
</protein>
<sequence length="155" mass="17176">MVSAQGIQSAKQTYMQNSKTTCGIPAKLLRHDANAGRVRRLFMKPGRNRVQVRRIKRPIEQAQSCRLAPVFRIIGGHNFMRHDEMCDRFVFQGHSHMLSVSVTNGSSHTARRSDQTLGLFRHGTIQATQYSVAQVAVPGPGPGGHGTSKMTVAYF</sequence>
<reference evidence="1 2" key="1">
    <citation type="journal article" date="2003" name="Nature">
        <title>The genome sequence of the filamentous fungus Neurospora crassa.</title>
        <authorList>
            <person name="Galagan J.E."/>
            <person name="Calvo S.E."/>
            <person name="Borkovich K.A."/>
            <person name="Selker E.U."/>
            <person name="Read N.D."/>
            <person name="Jaffe D."/>
            <person name="FitzHugh W."/>
            <person name="Ma L.J."/>
            <person name="Smirnov S."/>
            <person name="Purcell S."/>
            <person name="Rehman B."/>
            <person name="Elkins T."/>
            <person name="Engels R."/>
            <person name="Wang S."/>
            <person name="Nielsen C.B."/>
            <person name="Butler J."/>
            <person name="Endrizzi M."/>
            <person name="Qui D."/>
            <person name="Ianakiev P."/>
            <person name="Bell-Pedersen D."/>
            <person name="Nelson M.A."/>
            <person name="Werner-Washburne M."/>
            <person name="Selitrennikoff C.P."/>
            <person name="Kinsey J.A."/>
            <person name="Braun E.L."/>
            <person name="Zelter A."/>
            <person name="Schulte U."/>
            <person name="Kothe G.O."/>
            <person name="Jedd G."/>
            <person name="Mewes W."/>
            <person name="Staben C."/>
            <person name="Marcotte E."/>
            <person name="Greenberg D."/>
            <person name="Roy A."/>
            <person name="Foley K."/>
            <person name="Naylor J."/>
            <person name="Stange-Thomann N."/>
            <person name="Barrett R."/>
            <person name="Gnerre S."/>
            <person name="Kamal M."/>
            <person name="Kamvysselis M."/>
            <person name="Mauceli E."/>
            <person name="Bielke C."/>
            <person name="Rudd S."/>
            <person name="Frishman D."/>
            <person name="Krystofova S."/>
            <person name="Rasmussen C."/>
            <person name="Metzenberg R.L."/>
            <person name="Perkins D.D."/>
            <person name="Kroken S."/>
            <person name="Cogoni C."/>
            <person name="Macino G."/>
            <person name="Catcheside D."/>
            <person name="Li W."/>
            <person name="Pratt R.J."/>
            <person name="Osmani S.A."/>
            <person name="DeSouza C.P."/>
            <person name="Glass L."/>
            <person name="Orbach M.J."/>
            <person name="Berglund J.A."/>
            <person name="Voelker R."/>
            <person name="Yarden O."/>
            <person name="Plamann M."/>
            <person name="Seiler S."/>
            <person name="Dunlap J."/>
            <person name="Radford A."/>
            <person name="Aramayo R."/>
            <person name="Natvig D.O."/>
            <person name="Alex L.A."/>
            <person name="Mannhaupt G."/>
            <person name="Ebbole D.J."/>
            <person name="Freitag M."/>
            <person name="Paulsen I."/>
            <person name="Sachs M.S."/>
            <person name="Lander E.S."/>
            <person name="Nusbaum C."/>
            <person name="Birren B."/>
        </authorList>
    </citation>
    <scope>NUCLEOTIDE SEQUENCE [LARGE SCALE GENOMIC DNA]</scope>
    <source>
        <strain evidence="2">ATCC 24698 / 74-OR23-1A / CBS 708.71 / DSM 1257 / FGSC 987</strain>
    </source>
</reference>
<dbReference type="RefSeq" id="XP_964821.1">
    <property type="nucleotide sequence ID" value="XM_959728.1"/>
</dbReference>
<dbReference type="KEGG" id="ncr:NCU08613"/>
<evidence type="ECO:0000313" key="1">
    <source>
        <dbReference type="EMBL" id="EAA35585.1"/>
    </source>
</evidence>
<evidence type="ECO:0000313" key="2">
    <source>
        <dbReference type="Proteomes" id="UP000001805"/>
    </source>
</evidence>
<dbReference type="HOGENOM" id="CLU_1695993_0_0_1"/>
<dbReference type="VEuPathDB" id="FungiDB:NCU08613"/>
<keyword evidence="2" id="KW-1185">Reference proteome</keyword>
<accession>Q7SFK5</accession>
<dbReference type="Proteomes" id="UP000001805">
    <property type="component" value="Chromosome 1, Linkage Group I"/>
</dbReference>
<proteinExistence type="predicted"/>
<name>Q7SFK5_NEUCR</name>
<dbReference type="AlphaFoldDB" id="Q7SFK5"/>
<dbReference type="PaxDb" id="5141-EFNCRP00000008635"/>
<dbReference type="GeneID" id="3880970"/>
<gene>
    <name evidence="1" type="ORF">NCU08613</name>
</gene>
<dbReference type="OrthoDB" id="10354200at2759"/>
<dbReference type="OMA" id="DEMCDRF"/>